<dbReference type="EMBL" id="CP002345">
    <property type="protein sequence ID" value="ADQ79788.1"/>
    <property type="molecule type" value="Genomic_DNA"/>
</dbReference>
<dbReference type="OrthoDB" id="9803578at2"/>
<dbReference type="CDD" id="cd02858">
    <property type="entry name" value="E_set_Esterase_N"/>
    <property type="match status" value="1"/>
</dbReference>
<reference key="1">
    <citation type="submission" date="2010-11" db="EMBL/GenBank/DDBJ databases">
        <title>The complete genome of Paludibacter propionicigenes DSM 17365.</title>
        <authorList>
            <consortium name="US DOE Joint Genome Institute (JGI-PGF)"/>
            <person name="Lucas S."/>
            <person name="Copeland A."/>
            <person name="Lapidus A."/>
            <person name="Bruce D."/>
            <person name="Goodwin L."/>
            <person name="Pitluck S."/>
            <person name="Kyrpides N."/>
            <person name="Mavromatis K."/>
            <person name="Ivanova N."/>
            <person name="Munk A.C."/>
            <person name="Brettin T."/>
            <person name="Detter J.C."/>
            <person name="Han C."/>
            <person name="Tapia R."/>
            <person name="Land M."/>
            <person name="Hauser L."/>
            <person name="Markowitz V."/>
            <person name="Cheng J.-F."/>
            <person name="Hugenholtz P."/>
            <person name="Woyke T."/>
            <person name="Wu D."/>
            <person name="Gronow S."/>
            <person name="Wellnitz S."/>
            <person name="Brambilla E."/>
            <person name="Klenk H.-P."/>
            <person name="Eisen J.A."/>
        </authorList>
    </citation>
    <scope>NUCLEOTIDE SEQUENCE</scope>
    <source>
        <strain>WB4</strain>
    </source>
</reference>
<organism evidence="2 3">
    <name type="scientific">Paludibacter propionicigenes (strain DSM 17365 / JCM 13257 / WB4)</name>
    <dbReference type="NCBI Taxonomy" id="694427"/>
    <lineage>
        <taxon>Bacteria</taxon>
        <taxon>Pseudomonadati</taxon>
        <taxon>Bacteroidota</taxon>
        <taxon>Bacteroidia</taxon>
        <taxon>Bacteroidales</taxon>
        <taxon>Paludibacteraceae</taxon>
        <taxon>Paludibacter</taxon>
    </lineage>
</organism>
<name>E4T4Z4_PALPW</name>
<dbReference type="STRING" id="694427.Palpr_1647"/>
<accession>E4T4Z4</accession>
<dbReference type="PANTHER" id="PTHR48098">
    <property type="entry name" value="ENTEROCHELIN ESTERASE-RELATED"/>
    <property type="match status" value="1"/>
</dbReference>
<dbReference type="InterPro" id="IPR029058">
    <property type="entry name" value="AB_hydrolase_fold"/>
</dbReference>
<evidence type="ECO:0000256" key="1">
    <source>
        <dbReference type="SAM" id="SignalP"/>
    </source>
</evidence>
<dbReference type="AlphaFoldDB" id="E4T4Z4"/>
<evidence type="ECO:0000313" key="3">
    <source>
        <dbReference type="Proteomes" id="UP000008718"/>
    </source>
</evidence>
<sequence>MKKTILILFAVLSQTAFVCFGQEADNSKPASTNVAGADYPRVDAQHRVLFRINAPKATSVVVSLGNTALTKGEDGFWTGRTEPQTPGFLCYSIKIDGVELNDPSSETFYDAGHIYSCIEIPEQGVDFYDVKDVPHGDVRSVWYKAKSTGEMRHAYIYTPPGYDQNIKQRYPVLYLLHGMNQDRRAWESQGRANFILDNLIAQGKAKQMILVMEDGGLAGINLAARRTQNPAGSANGAAAQRPGGMDPFWNGFTKVMIEDIIPMVDARYRTLTDREHRAIAGLSLGGAQTYQISETHLDKFASIGVFSAAPFGFSGIETAYNGLLAKPEAFSKQVKVFYIGQGSEEGPNAGRAIHEALDKAGVKNVYYEAPGTAHVFQTWRKCLYGFAPLLFQDK</sequence>
<feature type="chain" id="PRO_5003189053" evidence="1">
    <location>
        <begin position="19"/>
        <end position="394"/>
    </location>
</feature>
<dbReference type="SUPFAM" id="SSF53474">
    <property type="entry name" value="alpha/beta-Hydrolases"/>
    <property type="match status" value="1"/>
</dbReference>
<dbReference type="Gene3D" id="3.40.50.1820">
    <property type="entry name" value="alpha/beta hydrolase"/>
    <property type="match status" value="1"/>
</dbReference>
<dbReference type="Proteomes" id="UP000008718">
    <property type="component" value="Chromosome"/>
</dbReference>
<dbReference type="PANTHER" id="PTHR48098:SF1">
    <property type="entry name" value="DIACYLGLYCEROL ACYLTRANSFERASE_MYCOLYLTRANSFERASE AG85A"/>
    <property type="match status" value="1"/>
</dbReference>
<dbReference type="RefSeq" id="WP_013445157.1">
    <property type="nucleotide sequence ID" value="NC_014734.1"/>
</dbReference>
<dbReference type="InterPro" id="IPR014756">
    <property type="entry name" value="Ig_E-set"/>
</dbReference>
<dbReference type="InterPro" id="IPR050583">
    <property type="entry name" value="Mycobacterial_A85_antigen"/>
</dbReference>
<dbReference type="eggNOG" id="COG2382">
    <property type="taxonomic scope" value="Bacteria"/>
</dbReference>
<dbReference type="InterPro" id="IPR013783">
    <property type="entry name" value="Ig-like_fold"/>
</dbReference>
<dbReference type="Gene3D" id="2.60.40.10">
    <property type="entry name" value="Immunoglobulins"/>
    <property type="match status" value="1"/>
</dbReference>
<dbReference type="KEGG" id="ppn:Palpr_1647"/>
<dbReference type="Pfam" id="PF00756">
    <property type="entry name" value="Esterase"/>
    <property type="match status" value="1"/>
</dbReference>
<dbReference type="HOGENOM" id="CLU_037618_2_1_10"/>
<keyword evidence="1" id="KW-0732">Signal</keyword>
<dbReference type="SUPFAM" id="SSF81296">
    <property type="entry name" value="E set domains"/>
    <property type="match status" value="1"/>
</dbReference>
<keyword evidence="3" id="KW-1185">Reference proteome</keyword>
<dbReference type="InterPro" id="IPR000801">
    <property type="entry name" value="Esterase-like"/>
</dbReference>
<protein>
    <submittedName>
        <fullName evidence="2">Esterase</fullName>
    </submittedName>
</protein>
<reference evidence="2 3" key="2">
    <citation type="journal article" date="2011" name="Stand. Genomic Sci.">
        <title>Complete genome sequence of Paludibacter propionicigenes type strain (WB4).</title>
        <authorList>
            <person name="Gronow S."/>
            <person name="Munk C."/>
            <person name="Lapidus A."/>
            <person name="Nolan M."/>
            <person name="Lucas S."/>
            <person name="Hammon N."/>
            <person name="Deshpande S."/>
            <person name="Cheng J.F."/>
            <person name="Tapia R."/>
            <person name="Han C."/>
            <person name="Goodwin L."/>
            <person name="Pitluck S."/>
            <person name="Liolios K."/>
            <person name="Ivanova N."/>
            <person name="Mavromatis K."/>
            <person name="Mikhailova N."/>
            <person name="Pati A."/>
            <person name="Chen A."/>
            <person name="Palaniappan K."/>
            <person name="Land M."/>
            <person name="Hauser L."/>
            <person name="Chang Y.J."/>
            <person name="Jeffries C.D."/>
            <person name="Brambilla E."/>
            <person name="Rohde M."/>
            <person name="Goker M."/>
            <person name="Detter J.C."/>
            <person name="Woyke T."/>
            <person name="Bristow J."/>
            <person name="Eisen J.A."/>
            <person name="Markowitz V."/>
            <person name="Hugenholtz P."/>
            <person name="Kyrpides N.C."/>
            <person name="Klenk H.P."/>
        </authorList>
    </citation>
    <scope>NUCLEOTIDE SEQUENCE [LARGE SCALE GENOMIC DNA]</scope>
    <source>
        <strain evidence="3">DSM 17365 / JCM 13257 / WB4</strain>
    </source>
</reference>
<feature type="signal peptide" evidence="1">
    <location>
        <begin position="1"/>
        <end position="18"/>
    </location>
</feature>
<gene>
    <name evidence="2" type="ordered locus">Palpr_1647</name>
</gene>
<dbReference type="GO" id="GO:0016747">
    <property type="term" value="F:acyltransferase activity, transferring groups other than amino-acyl groups"/>
    <property type="evidence" value="ECO:0007669"/>
    <property type="project" value="TreeGrafter"/>
</dbReference>
<proteinExistence type="predicted"/>
<evidence type="ECO:0000313" key="2">
    <source>
        <dbReference type="EMBL" id="ADQ79788.1"/>
    </source>
</evidence>